<name>A0AAP0PJI9_9MAGN</name>
<feature type="region of interest" description="Disordered" evidence="1">
    <location>
        <begin position="20"/>
        <end position="45"/>
    </location>
</feature>
<evidence type="ECO:0000313" key="4">
    <source>
        <dbReference type="Proteomes" id="UP001420932"/>
    </source>
</evidence>
<dbReference type="Proteomes" id="UP001420932">
    <property type="component" value="Unassembled WGS sequence"/>
</dbReference>
<organism evidence="3 4">
    <name type="scientific">Stephania yunnanensis</name>
    <dbReference type="NCBI Taxonomy" id="152371"/>
    <lineage>
        <taxon>Eukaryota</taxon>
        <taxon>Viridiplantae</taxon>
        <taxon>Streptophyta</taxon>
        <taxon>Embryophyta</taxon>
        <taxon>Tracheophyta</taxon>
        <taxon>Spermatophyta</taxon>
        <taxon>Magnoliopsida</taxon>
        <taxon>Ranunculales</taxon>
        <taxon>Menispermaceae</taxon>
        <taxon>Menispermoideae</taxon>
        <taxon>Cissampelideae</taxon>
        <taxon>Stephania</taxon>
    </lineage>
</organism>
<feature type="chain" id="PRO_5042899106" evidence="2">
    <location>
        <begin position="24"/>
        <end position="134"/>
    </location>
</feature>
<gene>
    <name evidence="3" type="ORF">Syun_012496</name>
</gene>
<evidence type="ECO:0000256" key="2">
    <source>
        <dbReference type="SAM" id="SignalP"/>
    </source>
</evidence>
<protein>
    <submittedName>
        <fullName evidence="3">Uncharacterized protein</fullName>
    </submittedName>
</protein>
<reference evidence="3 4" key="1">
    <citation type="submission" date="2024-01" db="EMBL/GenBank/DDBJ databases">
        <title>Genome assemblies of Stephania.</title>
        <authorList>
            <person name="Yang L."/>
        </authorList>
    </citation>
    <scope>NUCLEOTIDE SEQUENCE [LARGE SCALE GENOMIC DNA]</scope>
    <source>
        <strain evidence="3">YNDBR</strain>
        <tissue evidence="3">Leaf</tissue>
    </source>
</reference>
<evidence type="ECO:0000313" key="3">
    <source>
        <dbReference type="EMBL" id="KAK9143096.1"/>
    </source>
</evidence>
<evidence type="ECO:0000256" key="1">
    <source>
        <dbReference type="SAM" id="MobiDB-lite"/>
    </source>
</evidence>
<proteinExistence type="predicted"/>
<keyword evidence="2" id="KW-0732">Signal</keyword>
<dbReference type="AlphaFoldDB" id="A0AAP0PJI9"/>
<accession>A0AAP0PJI9</accession>
<feature type="signal peptide" evidence="2">
    <location>
        <begin position="1"/>
        <end position="23"/>
    </location>
</feature>
<keyword evidence="4" id="KW-1185">Reference proteome</keyword>
<comment type="caution">
    <text evidence="3">The sequence shown here is derived from an EMBL/GenBank/DDBJ whole genome shotgun (WGS) entry which is preliminary data.</text>
</comment>
<sequence length="134" mass="14490">MAVHHSSRFVFCLILAASSPSRTPPPPATKQQIPKSFPRKNPKNLNPSLRLVAPVDRLVPRRPSRSIVSSLRLVVRAGLSGALLWPSVRGGLRFSVWSCYTVALLVSLSRRLSGLSVSSRRSPSSPISLALSGL</sequence>
<dbReference type="EMBL" id="JBBNAF010000005">
    <property type="protein sequence ID" value="KAK9143096.1"/>
    <property type="molecule type" value="Genomic_DNA"/>
</dbReference>